<gene>
    <name evidence="3" type="ORF">BDP27DRAFT_1416536</name>
</gene>
<reference evidence="3" key="1">
    <citation type="submission" date="2020-11" db="EMBL/GenBank/DDBJ databases">
        <authorList>
            <consortium name="DOE Joint Genome Institute"/>
            <person name="Ahrendt S."/>
            <person name="Riley R."/>
            <person name="Andreopoulos W."/>
            <person name="Labutti K."/>
            <person name="Pangilinan J."/>
            <person name="Ruiz-Duenas F.J."/>
            <person name="Barrasa J.M."/>
            <person name="Sanchez-Garcia M."/>
            <person name="Camarero S."/>
            <person name="Miyauchi S."/>
            <person name="Serrano A."/>
            <person name="Linde D."/>
            <person name="Babiker R."/>
            <person name="Drula E."/>
            <person name="Ayuso-Fernandez I."/>
            <person name="Pacheco R."/>
            <person name="Padilla G."/>
            <person name="Ferreira P."/>
            <person name="Barriuso J."/>
            <person name="Kellner H."/>
            <person name="Castanera R."/>
            <person name="Alfaro M."/>
            <person name="Ramirez L."/>
            <person name="Pisabarro A.G."/>
            <person name="Kuo A."/>
            <person name="Tritt A."/>
            <person name="Lipzen A."/>
            <person name="He G."/>
            <person name="Yan M."/>
            <person name="Ng V."/>
            <person name="Cullen D."/>
            <person name="Martin F."/>
            <person name="Rosso M.-N."/>
            <person name="Henrissat B."/>
            <person name="Hibbett D."/>
            <person name="Martinez A.T."/>
            <person name="Grigoriev I.V."/>
        </authorList>
    </citation>
    <scope>NUCLEOTIDE SEQUENCE</scope>
    <source>
        <strain evidence="3">AH 40177</strain>
    </source>
</reference>
<dbReference type="AlphaFoldDB" id="A0A9P5UCK9"/>
<evidence type="ECO:0000256" key="2">
    <source>
        <dbReference type="SAM" id="MobiDB-lite"/>
    </source>
</evidence>
<feature type="coiled-coil region" evidence="1">
    <location>
        <begin position="394"/>
        <end position="442"/>
    </location>
</feature>
<evidence type="ECO:0000313" key="4">
    <source>
        <dbReference type="Proteomes" id="UP000772434"/>
    </source>
</evidence>
<keyword evidence="4" id="KW-1185">Reference proteome</keyword>
<keyword evidence="1" id="KW-0175">Coiled coil</keyword>
<evidence type="ECO:0000256" key="1">
    <source>
        <dbReference type="SAM" id="Coils"/>
    </source>
</evidence>
<protein>
    <submittedName>
        <fullName evidence="3">Uncharacterized protein</fullName>
    </submittedName>
</protein>
<feature type="compositionally biased region" description="Polar residues" evidence="2">
    <location>
        <begin position="1"/>
        <end position="13"/>
    </location>
</feature>
<proteinExistence type="predicted"/>
<accession>A0A9P5UCK9</accession>
<feature type="region of interest" description="Disordered" evidence="2">
    <location>
        <begin position="1"/>
        <end position="22"/>
    </location>
</feature>
<organism evidence="3 4">
    <name type="scientific">Rhodocollybia butyracea</name>
    <dbReference type="NCBI Taxonomy" id="206335"/>
    <lineage>
        <taxon>Eukaryota</taxon>
        <taxon>Fungi</taxon>
        <taxon>Dikarya</taxon>
        <taxon>Basidiomycota</taxon>
        <taxon>Agaricomycotina</taxon>
        <taxon>Agaricomycetes</taxon>
        <taxon>Agaricomycetidae</taxon>
        <taxon>Agaricales</taxon>
        <taxon>Marasmiineae</taxon>
        <taxon>Omphalotaceae</taxon>
        <taxon>Rhodocollybia</taxon>
    </lineage>
</organism>
<feature type="region of interest" description="Disordered" evidence="2">
    <location>
        <begin position="455"/>
        <end position="528"/>
    </location>
</feature>
<dbReference type="EMBL" id="JADNRY010000014">
    <property type="protein sequence ID" value="KAF9074236.1"/>
    <property type="molecule type" value="Genomic_DNA"/>
</dbReference>
<name>A0A9P5UCK9_9AGAR</name>
<evidence type="ECO:0000313" key="3">
    <source>
        <dbReference type="EMBL" id="KAF9074236.1"/>
    </source>
</evidence>
<sequence length="537" mass="60073">MAEISSTTPQITETNEKDEESGTTVLHDFHRLDFQNGNTLYDDVELYSAELLAKFAPLTASIHHILNLHAEPIPDPSTTLIRRCSNRQGLWITDEDHNPVSVSIVAQISSIPLDSKLGPYLDMTMFNRMITVDSFRRAAARFYLVEAYAQNGSSAETYEVYQRNKERLFNLLTFLQVNTTQYVDNGLKEDQRLYPNRSEPLGITTWVDVHQNGYYGLIGRTLNIFENVPPSSSRTGISSQLMKFKGKLPDPGKLQAAERERNLRALEVQYPVEDVETFDRKLGHWPDPDGQIRALAEKNDLCGVHLRVPDVYDSGGIIVHPMQYESVFVPGSLVFVTLTFRMWDITRGSNGGPVAKPNRLCSNVIEKIRLLSNDADDLRFWLHTDSITERNRIVQEAEDRDAAERDRIDSERREMVRVEEVETKARELAAQKKKRIEDLRLQSSAICDMVTDDAPSAISASSAGPEAVVSPGPSSDTPAILDTQISDKKRKRRDTTPVGPRGKGKGDVKRARGCAELTGTSEADAAPVGVVQMEVDS</sequence>
<dbReference type="OrthoDB" id="3034515at2759"/>
<comment type="caution">
    <text evidence="3">The sequence shown here is derived from an EMBL/GenBank/DDBJ whole genome shotgun (WGS) entry which is preliminary data.</text>
</comment>
<dbReference type="Proteomes" id="UP000772434">
    <property type="component" value="Unassembled WGS sequence"/>
</dbReference>